<keyword evidence="2" id="KW-1185">Reference proteome</keyword>
<dbReference type="EMBL" id="QKYT01000162">
    <property type="protein sequence ID" value="RIA91100.1"/>
    <property type="molecule type" value="Genomic_DNA"/>
</dbReference>
<reference evidence="1 2" key="1">
    <citation type="submission" date="2018-06" db="EMBL/GenBank/DDBJ databases">
        <title>Comparative genomics reveals the genomic features of Rhizophagus irregularis, R. cerebriforme, R. diaphanum and Gigaspora rosea, and their symbiotic lifestyle signature.</title>
        <authorList>
            <person name="Morin E."/>
            <person name="San Clemente H."/>
            <person name="Chen E.C.H."/>
            <person name="De La Providencia I."/>
            <person name="Hainaut M."/>
            <person name="Kuo A."/>
            <person name="Kohler A."/>
            <person name="Murat C."/>
            <person name="Tang N."/>
            <person name="Roy S."/>
            <person name="Loubradou J."/>
            <person name="Henrissat B."/>
            <person name="Grigoriev I.V."/>
            <person name="Corradi N."/>
            <person name="Roux C."/>
            <person name="Martin F.M."/>
        </authorList>
    </citation>
    <scope>NUCLEOTIDE SEQUENCE [LARGE SCALE GENOMIC DNA]</scope>
    <source>
        <strain evidence="1 2">DAOM 227022</strain>
    </source>
</reference>
<comment type="caution">
    <text evidence="1">The sequence shown here is derived from an EMBL/GenBank/DDBJ whole genome shotgun (WGS) entry which is preliminary data.</text>
</comment>
<protein>
    <submittedName>
        <fullName evidence="1">Uncharacterized protein</fullName>
    </submittedName>
</protein>
<proteinExistence type="predicted"/>
<sequence length="58" mass="7287">MHQKEIYIIIYKRILQTLHGLNKNYLYYGKFRKGIYILKFIDYHNLQIIHHQIMRYMG</sequence>
<evidence type="ECO:0000313" key="2">
    <source>
        <dbReference type="Proteomes" id="UP000265703"/>
    </source>
</evidence>
<accession>A0A397SY17</accession>
<gene>
    <name evidence="1" type="ORF">C1645_768366</name>
</gene>
<name>A0A397SY17_9GLOM</name>
<organism evidence="1 2">
    <name type="scientific">Glomus cerebriforme</name>
    <dbReference type="NCBI Taxonomy" id="658196"/>
    <lineage>
        <taxon>Eukaryota</taxon>
        <taxon>Fungi</taxon>
        <taxon>Fungi incertae sedis</taxon>
        <taxon>Mucoromycota</taxon>
        <taxon>Glomeromycotina</taxon>
        <taxon>Glomeromycetes</taxon>
        <taxon>Glomerales</taxon>
        <taxon>Glomeraceae</taxon>
        <taxon>Glomus</taxon>
    </lineage>
</organism>
<dbReference type="AlphaFoldDB" id="A0A397SY17"/>
<dbReference type="Proteomes" id="UP000265703">
    <property type="component" value="Unassembled WGS sequence"/>
</dbReference>
<evidence type="ECO:0000313" key="1">
    <source>
        <dbReference type="EMBL" id="RIA91100.1"/>
    </source>
</evidence>